<dbReference type="PANTHER" id="PTHR43476:SF4">
    <property type="entry name" value="BLR0106 PROTEIN"/>
    <property type="match status" value="1"/>
</dbReference>
<protein>
    <submittedName>
        <fullName evidence="4">Oxidoreductase</fullName>
    </submittedName>
</protein>
<reference evidence="4 5" key="1">
    <citation type="journal article" date="2015" name="Genome Announc.">
        <title>Draft Genome Sequence of Norvancomycin-Producing Strain Amycolatopsis orientalis CPCC200066.</title>
        <authorList>
            <person name="Lei X."/>
            <person name="Yuan F."/>
            <person name="Shi Y."/>
            <person name="Li X."/>
            <person name="Wang L."/>
            <person name="Hong B."/>
        </authorList>
    </citation>
    <scope>NUCLEOTIDE SEQUENCE [LARGE SCALE GENOMIC DNA]</scope>
    <source>
        <strain evidence="4 5">B-37</strain>
    </source>
</reference>
<organism evidence="4 5">
    <name type="scientific">Amycolatopsis orientalis</name>
    <name type="common">Nocardia orientalis</name>
    <dbReference type="NCBI Taxonomy" id="31958"/>
    <lineage>
        <taxon>Bacteria</taxon>
        <taxon>Bacillati</taxon>
        <taxon>Actinomycetota</taxon>
        <taxon>Actinomycetes</taxon>
        <taxon>Pseudonocardiales</taxon>
        <taxon>Pseudonocardiaceae</taxon>
        <taxon>Amycolatopsis</taxon>
    </lineage>
</organism>
<dbReference type="STRING" id="31958.SD37_10755"/>
<proteinExistence type="predicted"/>
<dbReference type="PANTHER" id="PTHR43476">
    <property type="entry name" value="3-(3-HYDROXY-PHENYL)PROPIONATE/3-HYDROXYCINNAMIC ACID HYDROXYLASE"/>
    <property type="match status" value="1"/>
</dbReference>
<dbReference type="GO" id="GO:0016491">
    <property type="term" value="F:oxidoreductase activity"/>
    <property type="evidence" value="ECO:0007669"/>
    <property type="project" value="UniProtKB-KW"/>
</dbReference>
<evidence type="ECO:0000256" key="1">
    <source>
        <dbReference type="ARBA" id="ARBA00023002"/>
    </source>
</evidence>
<dbReference type="Proteomes" id="UP000093695">
    <property type="component" value="Chromosome"/>
</dbReference>
<dbReference type="KEGG" id="aori:SD37_10755"/>
<feature type="domain" description="FAD-binding" evidence="3">
    <location>
        <begin position="98"/>
        <end position="321"/>
    </location>
</feature>
<dbReference type="EMBL" id="CP016174">
    <property type="protein sequence ID" value="ANN21698.1"/>
    <property type="molecule type" value="Genomic_DNA"/>
</dbReference>
<keyword evidence="1" id="KW-0560">Oxidoreductase</keyword>
<evidence type="ECO:0000259" key="3">
    <source>
        <dbReference type="Pfam" id="PF01494"/>
    </source>
</evidence>
<keyword evidence="2" id="KW-0520">NAD</keyword>
<dbReference type="PRINTS" id="PR00420">
    <property type="entry name" value="RNGMNOXGNASE"/>
</dbReference>
<keyword evidence="5" id="KW-1185">Reference proteome</keyword>
<dbReference type="InterPro" id="IPR002938">
    <property type="entry name" value="FAD-bd"/>
</dbReference>
<dbReference type="Gene3D" id="3.30.9.20">
    <property type="match status" value="1"/>
</dbReference>
<dbReference type="Pfam" id="PF01494">
    <property type="entry name" value="FAD_binding_3"/>
    <property type="match status" value="1"/>
</dbReference>
<dbReference type="InterPro" id="IPR036188">
    <property type="entry name" value="FAD/NAD-bd_sf"/>
</dbReference>
<dbReference type="GO" id="GO:0071949">
    <property type="term" value="F:FAD binding"/>
    <property type="evidence" value="ECO:0007669"/>
    <property type="project" value="InterPro"/>
</dbReference>
<name>A0A193CBF6_AMYOR</name>
<dbReference type="InterPro" id="IPR050631">
    <property type="entry name" value="PheA/TfdB_FAD_monoxygenase"/>
</dbReference>
<evidence type="ECO:0000313" key="5">
    <source>
        <dbReference type="Proteomes" id="UP000093695"/>
    </source>
</evidence>
<gene>
    <name evidence="4" type="ORF">SD37_10755</name>
</gene>
<dbReference type="AlphaFoldDB" id="A0A193CBF6"/>
<dbReference type="SUPFAM" id="SSF51905">
    <property type="entry name" value="FAD/NAD(P)-binding domain"/>
    <property type="match status" value="1"/>
</dbReference>
<evidence type="ECO:0000256" key="2">
    <source>
        <dbReference type="ARBA" id="ARBA00023027"/>
    </source>
</evidence>
<dbReference type="RefSeq" id="WP_052674984.1">
    <property type="nucleotide sequence ID" value="NZ_CP016174.1"/>
</dbReference>
<evidence type="ECO:0000313" key="4">
    <source>
        <dbReference type="EMBL" id="ANN21698.1"/>
    </source>
</evidence>
<sequence length="491" mass="53151">MQPRRVAVLGGGPGGLYAARLLKLAFPSCEVAVHEQGEPDTTFGFGVGLAAGTQRKLAAADPDTLRDLVAAGCRHDMTLRVGGRVARVRNDRLIGVARTELLAILQRHAEKAGVSLHFGARESAADLDADLVVAADGVGSATREQGSFGARIGTGRGLYLWCGADFALDDALFEPVRTEHGVFVTHAYPYGTGRSTFLIETDEATWRRAGFDRTPEDTSSDEVSLRYLQDAFAETLRGHRLIGNRTRWLRFRTVHCEQWSAGNTVLLGDAAHTAHFSIGSGTKLAMEDAIGLVEALRDTGDLPNAFARYEADRRPAVERLQELARRSRLWWESFPARLHLPVEQLMVAYMTRAGNVPLERFAATSPDLVATALTQYAGTPPPPDGLVDWVLARRPVPPAGLVTLDEVVDDPWDDVGDAVVARAREARERGAPGFRFTGPGDRDALLTRLDLAERVRLEAGGLILVEGPAALRDDLAAGLVSARTDLIEETA</sequence>
<accession>A0A193CBF6</accession>
<dbReference type="Gene3D" id="3.50.50.60">
    <property type="entry name" value="FAD/NAD(P)-binding domain"/>
    <property type="match status" value="1"/>
</dbReference>